<organism evidence="1 2">
    <name type="scientific">Plasmodium ovale curtisi</name>
    <dbReference type="NCBI Taxonomy" id="864141"/>
    <lineage>
        <taxon>Eukaryota</taxon>
        <taxon>Sar</taxon>
        <taxon>Alveolata</taxon>
        <taxon>Apicomplexa</taxon>
        <taxon>Aconoidasida</taxon>
        <taxon>Haemosporida</taxon>
        <taxon>Plasmodiidae</taxon>
        <taxon>Plasmodium</taxon>
        <taxon>Plasmodium (Plasmodium)</taxon>
    </lineage>
</organism>
<evidence type="ECO:0000313" key="2">
    <source>
        <dbReference type="Proteomes" id="UP000078560"/>
    </source>
</evidence>
<dbReference type="AlphaFoldDB" id="A0A1A8WAZ7"/>
<dbReference type="Pfam" id="PF05795">
    <property type="entry name" value="Plasmodium_Vir"/>
    <property type="match status" value="1"/>
</dbReference>
<protein>
    <submittedName>
        <fullName evidence="1">PIR Superfamily Protein</fullName>
    </submittedName>
</protein>
<proteinExistence type="predicted"/>
<gene>
    <name evidence="1" type="ORF">POVCU2_0052760</name>
</gene>
<dbReference type="Proteomes" id="UP000078560">
    <property type="component" value="Unassembled WGS sequence"/>
</dbReference>
<evidence type="ECO:0000313" key="1">
    <source>
        <dbReference type="EMBL" id="SBS89159.1"/>
    </source>
</evidence>
<dbReference type="EMBL" id="FLQU01000681">
    <property type="protein sequence ID" value="SBS89159.1"/>
    <property type="molecule type" value="Genomic_DNA"/>
</dbReference>
<reference evidence="2" key="1">
    <citation type="submission" date="2016-05" db="EMBL/GenBank/DDBJ databases">
        <authorList>
            <person name="Naeem Raeece"/>
        </authorList>
    </citation>
    <scope>NUCLEOTIDE SEQUENCE [LARGE SCALE GENOMIC DNA]</scope>
</reference>
<sequence>MEGRIAEGPDEFTENYLSTLPSVRFYNDVEKNHEDLSNYSEMCEQIIWGRVTDEVKTNCKKFLRHLERSTLWDVSNPGYDICLLLNYWIYDKLTHIFGDKYKTDIFFGYFQYIWGYPTDYIKKNISYKEKCMYDFDIHKQEEWKKSKEFYDLCVDYDTLDIMITTYVDKCNDFYKYIERKEELYKHFEHVCTNEPTKCPKFYEKCKHRNPSILLSKLSCYNEILKKKVAAQPQGVQREPASEHYSLDSGLPEAISGHPNAQTTSETLQIGTKVGHTVLGIAPVLLSATALYRYTPVGTWVRKLSGYSPNSISDMDGVVEGFSGNTQETDDMLFGNTGNYISYQPI</sequence>
<name>A0A1A8WAZ7_PLAOA</name>
<accession>A0A1A8WAZ7</accession>
<dbReference type="InterPro" id="IPR008780">
    <property type="entry name" value="Plasmodium_Vir"/>
</dbReference>